<evidence type="ECO:0000256" key="1">
    <source>
        <dbReference type="SAM" id="MobiDB-lite"/>
    </source>
</evidence>
<proteinExistence type="predicted"/>
<sequence>KAEPSTDVKYEVMMGTLNESRWLIAHLESLISGFSSLPPLSPGGWKRFSLLSRIKRHILMGPQTNRLRMQMEKAKTASRTNDSSGSQFKMI</sequence>
<feature type="region of interest" description="Disordered" evidence="1">
    <location>
        <begin position="66"/>
        <end position="91"/>
    </location>
</feature>
<gene>
    <name evidence="2" type="ORF">CEXT_183001</name>
</gene>
<feature type="compositionally biased region" description="Polar residues" evidence="1">
    <location>
        <begin position="77"/>
        <end position="91"/>
    </location>
</feature>
<dbReference type="Proteomes" id="UP001054945">
    <property type="component" value="Unassembled WGS sequence"/>
</dbReference>
<comment type="caution">
    <text evidence="2">The sequence shown here is derived from an EMBL/GenBank/DDBJ whole genome shotgun (WGS) entry which is preliminary data.</text>
</comment>
<reference evidence="2 3" key="1">
    <citation type="submission" date="2021-06" db="EMBL/GenBank/DDBJ databases">
        <title>Caerostris extrusa draft genome.</title>
        <authorList>
            <person name="Kono N."/>
            <person name="Arakawa K."/>
        </authorList>
    </citation>
    <scope>NUCLEOTIDE SEQUENCE [LARGE SCALE GENOMIC DNA]</scope>
</reference>
<evidence type="ECO:0000313" key="2">
    <source>
        <dbReference type="EMBL" id="GIY75863.1"/>
    </source>
</evidence>
<organism evidence="2 3">
    <name type="scientific">Caerostris extrusa</name>
    <name type="common">Bark spider</name>
    <name type="synonym">Caerostris bankana</name>
    <dbReference type="NCBI Taxonomy" id="172846"/>
    <lineage>
        <taxon>Eukaryota</taxon>
        <taxon>Metazoa</taxon>
        <taxon>Ecdysozoa</taxon>
        <taxon>Arthropoda</taxon>
        <taxon>Chelicerata</taxon>
        <taxon>Arachnida</taxon>
        <taxon>Araneae</taxon>
        <taxon>Araneomorphae</taxon>
        <taxon>Entelegynae</taxon>
        <taxon>Araneoidea</taxon>
        <taxon>Araneidae</taxon>
        <taxon>Caerostris</taxon>
    </lineage>
</organism>
<dbReference type="AlphaFoldDB" id="A0AAV4W0D3"/>
<name>A0AAV4W0D3_CAEEX</name>
<evidence type="ECO:0000313" key="3">
    <source>
        <dbReference type="Proteomes" id="UP001054945"/>
    </source>
</evidence>
<dbReference type="EMBL" id="BPLR01015400">
    <property type="protein sequence ID" value="GIY75863.1"/>
    <property type="molecule type" value="Genomic_DNA"/>
</dbReference>
<accession>A0AAV4W0D3</accession>
<protein>
    <submittedName>
        <fullName evidence="2">Uncharacterized protein</fullName>
    </submittedName>
</protein>
<feature type="non-terminal residue" evidence="2">
    <location>
        <position position="1"/>
    </location>
</feature>
<keyword evidence="3" id="KW-1185">Reference proteome</keyword>